<dbReference type="GO" id="GO:0016740">
    <property type="term" value="F:transferase activity"/>
    <property type="evidence" value="ECO:0007669"/>
    <property type="project" value="UniProtKB-KW"/>
</dbReference>
<dbReference type="AlphaFoldDB" id="A0A7W1T6F9"/>
<proteinExistence type="predicted"/>
<dbReference type="PANTHER" id="PTHR43300:SF11">
    <property type="entry name" value="ACETYLTRANSFERASE RV3034C-RELATED"/>
    <property type="match status" value="1"/>
</dbReference>
<dbReference type="InterPro" id="IPR001451">
    <property type="entry name" value="Hexapep"/>
</dbReference>
<protein>
    <submittedName>
        <fullName evidence="3">CatB-related O-acetyltransferase</fullName>
    </submittedName>
</protein>
<evidence type="ECO:0000313" key="4">
    <source>
        <dbReference type="Proteomes" id="UP000548787"/>
    </source>
</evidence>
<dbReference type="PANTHER" id="PTHR43300">
    <property type="entry name" value="ACETYLTRANSFERASE"/>
    <property type="match status" value="1"/>
</dbReference>
<dbReference type="Proteomes" id="UP000548787">
    <property type="component" value="Unassembled WGS sequence"/>
</dbReference>
<keyword evidence="2" id="KW-0677">Repeat</keyword>
<name>A0A7W1T6F9_9LIST</name>
<dbReference type="InterPro" id="IPR011004">
    <property type="entry name" value="Trimer_LpxA-like_sf"/>
</dbReference>
<dbReference type="CDD" id="cd03349">
    <property type="entry name" value="LbH_XAT"/>
    <property type="match status" value="1"/>
</dbReference>
<dbReference type="RefSeq" id="WP_181676544.1">
    <property type="nucleotide sequence ID" value="NZ_JABJVM010000007.1"/>
</dbReference>
<dbReference type="Pfam" id="PF00132">
    <property type="entry name" value="Hexapep"/>
    <property type="match status" value="2"/>
</dbReference>
<sequence>MNVKQYMPLGLRGYMNLIKCRKRFPQNKILSSQIGANVILGKECWVNKDVIIGNNVSIGDYSYINKGAIIASGTIGKYCSIAAYCQIGLDEHPIDKVSTSPFTYDSVDWDNFQNPPVIGNDVWIGGNVLVMQGVNIGDGAILAAGAVVTKDVPPYAIIGGVPAKILKKRFEENTIENLVKEAWWEKSDPPANLDIKKFTK</sequence>
<keyword evidence="4" id="KW-1185">Reference proteome</keyword>
<keyword evidence="1 3" id="KW-0808">Transferase</keyword>
<reference evidence="3 4" key="1">
    <citation type="submission" date="2020-08" db="EMBL/GenBank/DDBJ databases">
        <title>Listeria ohnekaius sp. nov. and Listeria portnoyii sp. nov. isolated from non-agricultural and natural environments.</title>
        <authorList>
            <person name="Weller D."/>
            <person name="Belias A.M."/>
            <person name="Liao J."/>
            <person name="Guo S."/>
            <person name="Orsi R.H."/>
            <person name="Wiedmann M."/>
        </authorList>
    </citation>
    <scope>NUCLEOTIDE SEQUENCE [LARGE SCALE GENOMIC DNA]</scope>
    <source>
        <strain evidence="3 4">FSL W9-0585</strain>
    </source>
</reference>
<evidence type="ECO:0000313" key="3">
    <source>
        <dbReference type="EMBL" id="MBA3926381.1"/>
    </source>
</evidence>
<comment type="caution">
    <text evidence="3">The sequence shown here is derived from an EMBL/GenBank/DDBJ whole genome shotgun (WGS) entry which is preliminary data.</text>
</comment>
<evidence type="ECO:0000256" key="2">
    <source>
        <dbReference type="ARBA" id="ARBA00022737"/>
    </source>
</evidence>
<gene>
    <name evidence="3" type="ORF">HPK16_08505</name>
</gene>
<dbReference type="SUPFAM" id="SSF51161">
    <property type="entry name" value="Trimeric LpxA-like enzymes"/>
    <property type="match status" value="1"/>
</dbReference>
<dbReference type="PROSITE" id="PS00101">
    <property type="entry name" value="HEXAPEP_TRANSFERASES"/>
    <property type="match status" value="1"/>
</dbReference>
<dbReference type="EMBL" id="JABJVM010000007">
    <property type="protein sequence ID" value="MBA3926381.1"/>
    <property type="molecule type" value="Genomic_DNA"/>
</dbReference>
<accession>A0A7W1T6F9</accession>
<dbReference type="Gene3D" id="2.160.10.10">
    <property type="entry name" value="Hexapeptide repeat proteins"/>
    <property type="match status" value="2"/>
</dbReference>
<evidence type="ECO:0000256" key="1">
    <source>
        <dbReference type="ARBA" id="ARBA00022679"/>
    </source>
</evidence>
<dbReference type="InterPro" id="IPR018357">
    <property type="entry name" value="Hexapep_transf_CS"/>
</dbReference>
<dbReference type="InterPro" id="IPR050179">
    <property type="entry name" value="Trans_hexapeptide_repeat"/>
</dbReference>
<organism evidence="3 4">
    <name type="scientific">Listeria rustica</name>
    <dbReference type="NCBI Taxonomy" id="2713503"/>
    <lineage>
        <taxon>Bacteria</taxon>
        <taxon>Bacillati</taxon>
        <taxon>Bacillota</taxon>
        <taxon>Bacilli</taxon>
        <taxon>Bacillales</taxon>
        <taxon>Listeriaceae</taxon>
        <taxon>Listeria</taxon>
    </lineage>
</organism>